<dbReference type="OrthoDB" id="9984533at2759"/>
<sequence>MSIQKVAIFGGSGNFGVPIVRALLDAGFAVTVITRHTSTATISSDVSVVRTDYSAGELVKALAGHDAAICAVGPGGMWLQSAMIDAAEAAKVKRFILGDFGWGKHVRSFPEFDEVHALRAAGWDHAAALAEANPAFTWTGITTGNPIDWALRKFPIMGFDIACQSAIIYDSGAEYFTGTTLEGIGQAVVGVLQNPDETRNRFVKVMSIKTCQSELLEAFESVTESKWDVRKSSTETLLDSGRAKHRAGTGGWILELVVTQLFQKGESRSQVAATREDTDSDLLGVKTESARDVVTRALEAYGLLQARS</sequence>
<dbReference type="InterPro" id="IPR036291">
    <property type="entry name" value="NAD(P)-bd_dom_sf"/>
</dbReference>
<evidence type="ECO:0000313" key="6">
    <source>
        <dbReference type="Proteomes" id="UP000800040"/>
    </source>
</evidence>
<dbReference type="Pfam" id="PF13460">
    <property type="entry name" value="NAD_binding_10"/>
    <property type="match status" value="1"/>
</dbReference>
<evidence type="ECO:0000259" key="4">
    <source>
        <dbReference type="Pfam" id="PF13460"/>
    </source>
</evidence>
<name>A0A6A5JYS1_9PLEO</name>
<dbReference type="CDD" id="cd05259">
    <property type="entry name" value="PCBER_SDR_a"/>
    <property type="match status" value="1"/>
</dbReference>
<comment type="similarity">
    <text evidence="1">Belongs to the NmrA-type oxidoreductase family. Isoflavone reductase subfamily.</text>
</comment>
<dbReference type="PANTHER" id="PTHR47706">
    <property type="entry name" value="NMRA-LIKE FAMILY PROTEIN"/>
    <property type="match status" value="1"/>
</dbReference>
<accession>A0A6A5JYS1</accession>
<evidence type="ECO:0000256" key="3">
    <source>
        <dbReference type="ARBA" id="ARBA00023002"/>
    </source>
</evidence>
<keyword evidence="3" id="KW-0560">Oxidoreductase</keyword>
<dbReference type="AlphaFoldDB" id="A0A6A5JYS1"/>
<dbReference type="EMBL" id="ML975410">
    <property type="protein sequence ID" value="KAF1830108.1"/>
    <property type="molecule type" value="Genomic_DNA"/>
</dbReference>
<reference evidence="5" key="1">
    <citation type="submission" date="2020-01" db="EMBL/GenBank/DDBJ databases">
        <authorList>
            <consortium name="DOE Joint Genome Institute"/>
            <person name="Haridas S."/>
            <person name="Albert R."/>
            <person name="Binder M."/>
            <person name="Bloem J."/>
            <person name="Labutti K."/>
            <person name="Salamov A."/>
            <person name="Andreopoulos B."/>
            <person name="Baker S.E."/>
            <person name="Barry K."/>
            <person name="Bills G."/>
            <person name="Bluhm B.H."/>
            <person name="Cannon C."/>
            <person name="Castanera R."/>
            <person name="Culley D.E."/>
            <person name="Daum C."/>
            <person name="Ezra D."/>
            <person name="Gonzalez J.B."/>
            <person name="Henrissat B."/>
            <person name="Kuo A."/>
            <person name="Liang C."/>
            <person name="Lipzen A."/>
            <person name="Lutzoni F."/>
            <person name="Magnuson J."/>
            <person name="Mondo S."/>
            <person name="Nolan M."/>
            <person name="Ohm R."/>
            <person name="Pangilinan J."/>
            <person name="Park H.-J."/>
            <person name="Ramirez L."/>
            <person name="Alfaro M."/>
            <person name="Sun H."/>
            <person name="Tritt A."/>
            <person name="Yoshinaga Y."/>
            <person name="Zwiers L.-H."/>
            <person name="Turgeon B.G."/>
            <person name="Goodwin S.B."/>
            <person name="Spatafora J.W."/>
            <person name="Crous P.W."/>
            <person name="Grigoriev I.V."/>
        </authorList>
    </citation>
    <scope>NUCLEOTIDE SEQUENCE</scope>
    <source>
        <strain evidence="5">P77</strain>
    </source>
</reference>
<dbReference type="PANTHER" id="PTHR47706:SF9">
    <property type="entry name" value="NMRA-LIKE DOMAIN-CONTAINING PROTEIN-RELATED"/>
    <property type="match status" value="1"/>
</dbReference>
<dbReference type="Proteomes" id="UP000800040">
    <property type="component" value="Unassembled WGS sequence"/>
</dbReference>
<dbReference type="Gene3D" id="3.40.50.720">
    <property type="entry name" value="NAD(P)-binding Rossmann-like Domain"/>
    <property type="match status" value="1"/>
</dbReference>
<proteinExistence type="inferred from homology"/>
<protein>
    <submittedName>
        <fullName evidence="5">NAD(P)-binding protein</fullName>
    </submittedName>
</protein>
<feature type="domain" description="NAD(P)-binding" evidence="4">
    <location>
        <begin position="10"/>
        <end position="145"/>
    </location>
</feature>
<keyword evidence="6" id="KW-1185">Reference proteome</keyword>
<dbReference type="InterPro" id="IPR016040">
    <property type="entry name" value="NAD(P)-bd_dom"/>
</dbReference>
<evidence type="ECO:0000313" key="5">
    <source>
        <dbReference type="EMBL" id="KAF1830108.1"/>
    </source>
</evidence>
<keyword evidence="2" id="KW-0521">NADP</keyword>
<dbReference type="InterPro" id="IPR051609">
    <property type="entry name" value="NmrA/Isoflavone_reductase-like"/>
</dbReference>
<evidence type="ECO:0000256" key="1">
    <source>
        <dbReference type="ARBA" id="ARBA00005725"/>
    </source>
</evidence>
<dbReference type="GO" id="GO:0016491">
    <property type="term" value="F:oxidoreductase activity"/>
    <property type="evidence" value="ECO:0007669"/>
    <property type="project" value="UniProtKB-KW"/>
</dbReference>
<dbReference type="InterPro" id="IPR045312">
    <property type="entry name" value="PCBER-like"/>
</dbReference>
<gene>
    <name evidence="5" type="ORF">BDW02DRAFT_508361</name>
</gene>
<evidence type="ECO:0000256" key="2">
    <source>
        <dbReference type="ARBA" id="ARBA00022857"/>
    </source>
</evidence>
<organism evidence="5 6">
    <name type="scientific">Decorospora gaudefroyi</name>
    <dbReference type="NCBI Taxonomy" id="184978"/>
    <lineage>
        <taxon>Eukaryota</taxon>
        <taxon>Fungi</taxon>
        <taxon>Dikarya</taxon>
        <taxon>Ascomycota</taxon>
        <taxon>Pezizomycotina</taxon>
        <taxon>Dothideomycetes</taxon>
        <taxon>Pleosporomycetidae</taxon>
        <taxon>Pleosporales</taxon>
        <taxon>Pleosporineae</taxon>
        <taxon>Pleosporaceae</taxon>
        <taxon>Decorospora</taxon>
    </lineage>
</organism>
<dbReference type="SUPFAM" id="SSF51735">
    <property type="entry name" value="NAD(P)-binding Rossmann-fold domains"/>
    <property type="match status" value="1"/>
</dbReference>